<organism evidence="5 6">
    <name type="scientific">Ensete ventricosum</name>
    <name type="common">Abyssinian banana</name>
    <name type="synonym">Musa ensete</name>
    <dbReference type="NCBI Taxonomy" id="4639"/>
    <lineage>
        <taxon>Eukaryota</taxon>
        <taxon>Viridiplantae</taxon>
        <taxon>Streptophyta</taxon>
        <taxon>Embryophyta</taxon>
        <taxon>Tracheophyta</taxon>
        <taxon>Spermatophyta</taxon>
        <taxon>Magnoliopsida</taxon>
        <taxon>Liliopsida</taxon>
        <taxon>Zingiberales</taxon>
        <taxon>Musaceae</taxon>
        <taxon>Ensete</taxon>
    </lineage>
</organism>
<dbReference type="EMBL" id="JAQQAF010000003">
    <property type="protein sequence ID" value="KAJ8501383.1"/>
    <property type="molecule type" value="Genomic_DNA"/>
</dbReference>
<evidence type="ECO:0000256" key="1">
    <source>
        <dbReference type="ARBA" id="ARBA00022741"/>
    </source>
</evidence>
<evidence type="ECO:0000256" key="2">
    <source>
        <dbReference type="ARBA" id="ARBA00022840"/>
    </source>
</evidence>
<evidence type="ECO:0000313" key="5">
    <source>
        <dbReference type="EMBL" id="KAJ8501383.1"/>
    </source>
</evidence>
<dbReference type="FunFam" id="3.10.330.10:FF:000001">
    <property type="entry name" value="Cell division control 48"/>
    <property type="match status" value="1"/>
</dbReference>
<evidence type="ECO:0008006" key="7">
    <source>
        <dbReference type="Google" id="ProtNLM"/>
    </source>
</evidence>
<protein>
    <recommendedName>
        <fullName evidence="7">CDC48 domain-containing protein</fullName>
    </recommendedName>
</protein>
<dbReference type="Gene3D" id="3.10.330.10">
    <property type="match status" value="1"/>
</dbReference>
<dbReference type="SUPFAM" id="SSF54585">
    <property type="entry name" value="Cdc48 domain 2-like"/>
    <property type="match status" value="1"/>
</dbReference>
<dbReference type="FunFam" id="2.40.40.20:FF:000003">
    <property type="entry name" value="Transitional endoplasmic reticulum ATPase"/>
    <property type="match status" value="1"/>
</dbReference>
<dbReference type="SMART" id="SM01072">
    <property type="entry name" value="CDC48_2"/>
    <property type="match status" value="1"/>
</dbReference>
<dbReference type="SMART" id="SM01073">
    <property type="entry name" value="CDC48_N"/>
    <property type="match status" value="1"/>
</dbReference>
<sequence>MANQGEPSPSSDPGAKKDFSTAILARKKAPNRLIVDEAVNDDNSVVSFNPEMMEKLQLFRGETVLLKDDHSLALKINSFKTLIIQLSNLRVRLGDAVSVHQCQDVKYGKHVYILPVDDTIEGITGNLFDVYLKPYFLEAYCPVRKGDLFLVRSGMRSVEFKVIETDPPEYCVVAPDTEIFCDGDPIKREDGEQLHEVGYDDVSGVRKQMAQIRELVKLPLRHPQ</sequence>
<keyword evidence="1" id="KW-0547">Nucleotide-binding</keyword>
<proteinExistence type="predicted"/>
<gene>
    <name evidence="5" type="ORF">OPV22_011935</name>
</gene>
<dbReference type="InterPro" id="IPR003338">
    <property type="entry name" value="CDC4_N-term_subdom"/>
</dbReference>
<evidence type="ECO:0000313" key="6">
    <source>
        <dbReference type="Proteomes" id="UP001222027"/>
    </source>
</evidence>
<dbReference type="GO" id="GO:0005524">
    <property type="term" value="F:ATP binding"/>
    <property type="evidence" value="ECO:0007669"/>
    <property type="project" value="UniProtKB-KW"/>
</dbReference>
<dbReference type="Pfam" id="PF02933">
    <property type="entry name" value="CDC48_2"/>
    <property type="match status" value="1"/>
</dbReference>
<dbReference type="Proteomes" id="UP001222027">
    <property type="component" value="Unassembled WGS sequence"/>
</dbReference>
<keyword evidence="6" id="KW-1185">Reference proteome</keyword>
<dbReference type="SUPFAM" id="SSF50692">
    <property type="entry name" value="ADC-like"/>
    <property type="match status" value="1"/>
</dbReference>
<accession>A0AAV8RAS5</accession>
<comment type="caution">
    <text evidence="5">The sequence shown here is derived from an EMBL/GenBank/DDBJ whole genome shotgun (WGS) entry which is preliminary data.</text>
</comment>
<keyword evidence="2" id="KW-0067">ATP-binding</keyword>
<dbReference type="InterPro" id="IPR004201">
    <property type="entry name" value="Cdc48_dom2"/>
</dbReference>
<dbReference type="AlphaFoldDB" id="A0AAV8RAS5"/>
<evidence type="ECO:0000259" key="4">
    <source>
        <dbReference type="SMART" id="SM01073"/>
    </source>
</evidence>
<dbReference type="InterPro" id="IPR029067">
    <property type="entry name" value="CDC48_domain_2-like_sf"/>
</dbReference>
<feature type="domain" description="CDC48" evidence="3">
    <location>
        <begin position="122"/>
        <end position="188"/>
    </location>
</feature>
<reference evidence="5 6" key="1">
    <citation type="submission" date="2022-12" db="EMBL/GenBank/DDBJ databases">
        <title>Chromosome-scale assembly of the Ensete ventricosum genome.</title>
        <authorList>
            <person name="Dussert Y."/>
            <person name="Stocks J."/>
            <person name="Wendawek A."/>
            <person name="Woldeyes F."/>
            <person name="Nichols R.A."/>
            <person name="Borrell J.S."/>
        </authorList>
    </citation>
    <scope>NUCLEOTIDE SEQUENCE [LARGE SCALE GENOMIC DNA]</scope>
    <source>
        <strain evidence="6">cv. Maze</strain>
        <tissue evidence="5">Seeds</tissue>
    </source>
</reference>
<evidence type="ECO:0000259" key="3">
    <source>
        <dbReference type="SMART" id="SM01072"/>
    </source>
</evidence>
<dbReference type="InterPro" id="IPR009010">
    <property type="entry name" value="Asp_de-COase-like_dom_sf"/>
</dbReference>
<feature type="domain" description="CDC48 N-terminal subdomain" evidence="4">
    <location>
        <begin position="32"/>
        <end position="105"/>
    </location>
</feature>
<name>A0AAV8RAS5_ENSVE</name>
<dbReference type="Gene3D" id="2.40.40.20">
    <property type="match status" value="1"/>
</dbReference>